<proteinExistence type="predicted"/>
<evidence type="ECO:0000313" key="3">
    <source>
        <dbReference type="RefSeq" id="XP_031405771.1"/>
    </source>
</evidence>
<reference evidence="2" key="1">
    <citation type="journal article" date="2020" name="Plant Biotechnol. J.">
        <title>The pomegranate (Punica granatum L.) draft genome dissects genetic divergence between soft- and hard-seeded cultivars.</title>
        <authorList>
            <person name="Luo X."/>
            <person name="Li H."/>
            <person name="Wu Z."/>
            <person name="Yao W."/>
            <person name="Zhao P."/>
            <person name="Cao D."/>
            <person name="Yu H."/>
            <person name="Li K."/>
            <person name="Poudel K."/>
            <person name="Zhao D."/>
            <person name="Zhang F."/>
            <person name="Xia X."/>
            <person name="Chen L."/>
            <person name="Wang Q."/>
            <person name="Jing D."/>
            <person name="Cao S."/>
        </authorList>
    </citation>
    <scope>NUCLEOTIDE SEQUENCE [LARGE SCALE GENOMIC DNA]</scope>
    <source>
        <strain evidence="2">cv. Tunisia</strain>
    </source>
</reference>
<organism evidence="2 3">
    <name type="scientific">Punica granatum</name>
    <name type="common">Pomegranate</name>
    <dbReference type="NCBI Taxonomy" id="22663"/>
    <lineage>
        <taxon>Eukaryota</taxon>
        <taxon>Viridiplantae</taxon>
        <taxon>Streptophyta</taxon>
        <taxon>Embryophyta</taxon>
        <taxon>Tracheophyta</taxon>
        <taxon>Spermatophyta</taxon>
        <taxon>Magnoliopsida</taxon>
        <taxon>eudicotyledons</taxon>
        <taxon>Gunneridae</taxon>
        <taxon>Pentapetalae</taxon>
        <taxon>rosids</taxon>
        <taxon>malvids</taxon>
        <taxon>Myrtales</taxon>
        <taxon>Lythraceae</taxon>
        <taxon>Punica</taxon>
    </lineage>
</organism>
<dbReference type="InterPro" id="IPR000477">
    <property type="entry name" value="RT_dom"/>
</dbReference>
<reference evidence="3" key="2">
    <citation type="submission" date="2025-08" db="UniProtKB">
        <authorList>
            <consortium name="RefSeq"/>
        </authorList>
    </citation>
    <scope>IDENTIFICATION</scope>
    <source>
        <tissue evidence="3">Leaf</tissue>
    </source>
</reference>
<dbReference type="RefSeq" id="XP_031405771.1">
    <property type="nucleotide sequence ID" value="XM_031549911.1"/>
</dbReference>
<dbReference type="OrthoDB" id="1227408at2759"/>
<dbReference type="Pfam" id="PF00078">
    <property type="entry name" value="RVT_1"/>
    <property type="match status" value="1"/>
</dbReference>
<dbReference type="AlphaFoldDB" id="A0A6P8EKB7"/>
<evidence type="ECO:0000313" key="2">
    <source>
        <dbReference type="Proteomes" id="UP000515151"/>
    </source>
</evidence>
<protein>
    <submittedName>
        <fullName evidence="3">Uncharacterized protein LOC116214514</fullName>
    </submittedName>
</protein>
<dbReference type="GeneID" id="116214514"/>
<name>A0A6P8EKB7_PUNGR</name>
<feature type="domain" description="Reverse transcriptase" evidence="1">
    <location>
        <begin position="19"/>
        <end position="85"/>
    </location>
</feature>
<accession>A0A6P8EKB7</accession>
<sequence length="196" mass="22177">MAFELDCYKDKSDEMAPWQDFQRGEVVGQGDPISPYLFVIAVEVLSQLLDEAGAEEGLKYHPRRKRIAVTHLIFADDLLVFTNRSVNPIAAFNEEWSLGLAKKVLIVKLALFLIDNASMRSAGVDTVCWNDKPEFSIYVAWEGLRMRKPAVASDKLAEVVVDKHMNTKSYSSLLVLVQDMFTPTAKSEQEDFKSWN</sequence>
<gene>
    <name evidence="3" type="primary">LOC116214514</name>
</gene>
<dbReference type="Proteomes" id="UP000515151">
    <property type="component" value="Chromosome 7"/>
</dbReference>
<evidence type="ECO:0000259" key="1">
    <source>
        <dbReference type="Pfam" id="PF00078"/>
    </source>
</evidence>
<keyword evidence="2" id="KW-1185">Reference proteome</keyword>